<feature type="transmembrane region" description="Helical" evidence="10">
    <location>
        <begin position="110"/>
        <end position="132"/>
    </location>
</feature>
<name>A0AAD9VH82_ACRCE</name>
<evidence type="ECO:0000313" key="12">
    <source>
        <dbReference type="EMBL" id="KAK2574473.1"/>
    </source>
</evidence>
<evidence type="ECO:0000256" key="2">
    <source>
        <dbReference type="ARBA" id="ARBA00022475"/>
    </source>
</evidence>
<proteinExistence type="predicted"/>
<dbReference type="PROSITE" id="PS50262">
    <property type="entry name" value="G_PROTEIN_RECEP_F1_2"/>
    <property type="match status" value="1"/>
</dbReference>
<keyword evidence="6 10" id="KW-0472">Membrane</keyword>
<dbReference type="EMBL" id="JARQWQ010000001">
    <property type="protein sequence ID" value="KAK2574473.1"/>
    <property type="molecule type" value="Genomic_DNA"/>
</dbReference>
<dbReference type="InterPro" id="IPR017452">
    <property type="entry name" value="GPCR_Rhodpsn_7TM"/>
</dbReference>
<dbReference type="AlphaFoldDB" id="A0AAD9VH82"/>
<dbReference type="SUPFAM" id="SSF81321">
    <property type="entry name" value="Family A G protein-coupled receptor-like"/>
    <property type="match status" value="1"/>
</dbReference>
<evidence type="ECO:0000256" key="3">
    <source>
        <dbReference type="ARBA" id="ARBA00022692"/>
    </source>
</evidence>
<feature type="transmembrane region" description="Helical" evidence="10">
    <location>
        <begin position="178"/>
        <end position="197"/>
    </location>
</feature>
<evidence type="ECO:0000256" key="5">
    <source>
        <dbReference type="ARBA" id="ARBA00023040"/>
    </source>
</evidence>
<dbReference type="Proteomes" id="UP001249851">
    <property type="component" value="Unassembled WGS sequence"/>
</dbReference>
<comment type="caution">
    <text evidence="12">The sequence shown here is derived from an EMBL/GenBank/DDBJ whole genome shotgun (WGS) entry which is preliminary data.</text>
</comment>
<keyword evidence="8" id="KW-0325">Glycoprotein</keyword>
<keyword evidence="2" id="KW-1003">Cell membrane</keyword>
<feature type="transmembrane region" description="Helical" evidence="10">
    <location>
        <begin position="153"/>
        <end position="172"/>
    </location>
</feature>
<dbReference type="GO" id="GO:0005886">
    <property type="term" value="C:plasma membrane"/>
    <property type="evidence" value="ECO:0007669"/>
    <property type="project" value="UniProtKB-SubCell"/>
</dbReference>
<evidence type="ECO:0000256" key="8">
    <source>
        <dbReference type="ARBA" id="ARBA00023180"/>
    </source>
</evidence>
<evidence type="ECO:0000256" key="10">
    <source>
        <dbReference type="SAM" id="Phobius"/>
    </source>
</evidence>
<keyword evidence="7 12" id="KW-0675">Receptor</keyword>
<dbReference type="InterPro" id="IPR009057">
    <property type="entry name" value="Homeodomain-like_sf"/>
</dbReference>
<dbReference type="GO" id="GO:0004930">
    <property type="term" value="F:G protein-coupled receptor activity"/>
    <property type="evidence" value="ECO:0007669"/>
    <property type="project" value="UniProtKB-KW"/>
</dbReference>
<comment type="subcellular location">
    <subcellularLocation>
        <location evidence="1">Cell membrane</location>
        <topology evidence="1">Multi-pass membrane protein</topology>
    </subcellularLocation>
</comment>
<reference evidence="12" key="2">
    <citation type="journal article" date="2023" name="Science">
        <title>Genomic signatures of disease resistance in endangered staghorn corals.</title>
        <authorList>
            <person name="Vollmer S.V."/>
            <person name="Selwyn J.D."/>
            <person name="Despard B.A."/>
            <person name="Roesel C.L."/>
        </authorList>
    </citation>
    <scope>NUCLEOTIDE SEQUENCE</scope>
    <source>
        <strain evidence="12">K2</strain>
    </source>
</reference>
<feature type="transmembrane region" description="Helical" evidence="10">
    <location>
        <begin position="70"/>
        <end position="90"/>
    </location>
</feature>
<evidence type="ECO:0000256" key="1">
    <source>
        <dbReference type="ARBA" id="ARBA00004651"/>
    </source>
</evidence>
<dbReference type="PRINTS" id="PR00237">
    <property type="entry name" value="GPCRRHODOPSN"/>
</dbReference>
<gene>
    <name evidence="12" type="ORF">P5673_000645</name>
</gene>
<evidence type="ECO:0000256" key="7">
    <source>
        <dbReference type="ARBA" id="ARBA00023170"/>
    </source>
</evidence>
<reference evidence="12" key="1">
    <citation type="journal article" date="2023" name="G3 (Bethesda)">
        <title>Whole genome assembly and annotation of the endangered Caribbean coral Acropora cervicornis.</title>
        <authorList>
            <person name="Selwyn J.D."/>
            <person name="Vollmer S.V."/>
        </authorList>
    </citation>
    <scope>NUCLEOTIDE SEQUENCE</scope>
    <source>
        <strain evidence="12">K2</strain>
    </source>
</reference>
<evidence type="ECO:0000259" key="11">
    <source>
        <dbReference type="PROSITE" id="PS50262"/>
    </source>
</evidence>
<organism evidence="12 13">
    <name type="scientific">Acropora cervicornis</name>
    <name type="common">Staghorn coral</name>
    <dbReference type="NCBI Taxonomy" id="6130"/>
    <lineage>
        <taxon>Eukaryota</taxon>
        <taxon>Metazoa</taxon>
        <taxon>Cnidaria</taxon>
        <taxon>Anthozoa</taxon>
        <taxon>Hexacorallia</taxon>
        <taxon>Scleractinia</taxon>
        <taxon>Astrocoeniina</taxon>
        <taxon>Acroporidae</taxon>
        <taxon>Acropora</taxon>
    </lineage>
</organism>
<evidence type="ECO:0000256" key="4">
    <source>
        <dbReference type="ARBA" id="ARBA00022989"/>
    </source>
</evidence>
<feature type="transmembrane region" description="Helical" evidence="10">
    <location>
        <begin position="238"/>
        <end position="259"/>
    </location>
</feature>
<keyword evidence="3 10" id="KW-0812">Transmembrane</keyword>
<feature type="domain" description="G-protein coupled receptors family 1 profile" evidence="11">
    <location>
        <begin position="50"/>
        <end position="289"/>
    </location>
</feature>
<dbReference type="Gene3D" id="1.20.1070.10">
    <property type="entry name" value="Rhodopsin 7-helix transmembrane proteins"/>
    <property type="match status" value="1"/>
</dbReference>
<keyword evidence="9" id="KW-0807">Transducer</keyword>
<sequence length="517" mass="59305">MAFSNYSKLVANKETLTELLCSAELTEGIQNELQWISFVNILLSIITCFGNGTVLLALSKVSTLHRASKLLFRTLAATDFCVGVISQPLTTFSLMSQVHGQFNACRYASTVRFLVSHVLCMVSLLSSAAINVDRLFALSLRLRYRQFVTLKRMYVIVTAFWVLSIAFSVLSLRGEKTTWFFTIVLLSCLIISGISYAKIFLMLHHNQTQVNSLAVCQMQPNPVRTPNAEVYKKTVSTVFWVQIGLIVCYVPFMIIGLIIRKNQTVPIVLAWRCTGTLLFFNSSLNPFLYCWKMRSVKRAMKETVRKICCNRSSEFLTTSNTGISTINSNSQNATEKPNTIRTHRERIVRAFEDEEEDYLSLADTLAVNRSTARGIVARYIREGKIRERRRGGRNNMRVDDEMRDCLEEINENCLLTLNQINHELRRRLPVKPEIHDRTVSRTLDGMLFRVKLARPLPADRNRPNVLNKRVDYATWFMNYAVERQCLRIDECGYKIWTAKNHGRAQQGERAYRQVCGQ</sequence>
<dbReference type="PANTHER" id="PTHR24246:SF27">
    <property type="entry name" value="ADENOSINE RECEPTOR, ISOFORM A"/>
    <property type="match status" value="1"/>
</dbReference>
<dbReference type="InterPro" id="IPR000276">
    <property type="entry name" value="GPCR_Rhodpsn"/>
</dbReference>
<dbReference type="Pfam" id="PF00001">
    <property type="entry name" value="7tm_1"/>
    <property type="match status" value="1"/>
</dbReference>
<dbReference type="PANTHER" id="PTHR24246">
    <property type="entry name" value="OLFACTORY RECEPTOR AND ADENOSINE RECEPTOR"/>
    <property type="match status" value="1"/>
</dbReference>
<dbReference type="CDD" id="cd00637">
    <property type="entry name" value="7tm_classA_rhodopsin-like"/>
    <property type="match status" value="1"/>
</dbReference>
<evidence type="ECO:0000256" key="9">
    <source>
        <dbReference type="ARBA" id="ARBA00023224"/>
    </source>
</evidence>
<evidence type="ECO:0000313" key="13">
    <source>
        <dbReference type="Proteomes" id="UP001249851"/>
    </source>
</evidence>
<keyword evidence="13" id="KW-1185">Reference proteome</keyword>
<feature type="transmembrane region" description="Helical" evidence="10">
    <location>
        <begin position="265"/>
        <end position="291"/>
    </location>
</feature>
<accession>A0AAD9VH82</accession>
<keyword evidence="4 10" id="KW-1133">Transmembrane helix</keyword>
<dbReference type="SUPFAM" id="SSF46689">
    <property type="entry name" value="Homeodomain-like"/>
    <property type="match status" value="1"/>
</dbReference>
<keyword evidence="5" id="KW-0297">G-protein coupled receptor</keyword>
<feature type="transmembrane region" description="Helical" evidence="10">
    <location>
        <begin position="35"/>
        <end position="58"/>
    </location>
</feature>
<protein>
    <submittedName>
        <fullName evidence="12">Adenosine receptor A2b</fullName>
    </submittedName>
</protein>
<evidence type="ECO:0000256" key="6">
    <source>
        <dbReference type="ARBA" id="ARBA00023136"/>
    </source>
</evidence>